<comment type="function">
    <text evidence="16">Catalyzes the phosphorylation of pantothenate (Pan), the first step in CoA biosynthesis.</text>
</comment>
<feature type="binding site" evidence="16">
    <location>
        <begin position="107"/>
        <end position="110"/>
    </location>
    <ligand>
        <name>substrate</name>
    </ligand>
</feature>
<dbReference type="Gene3D" id="3.30.420.40">
    <property type="match status" value="2"/>
</dbReference>
<keyword evidence="11 16" id="KW-0067">ATP-binding</keyword>
<evidence type="ECO:0000256" key="16">
    <source>
        <dbReference type="HAMAP-Rule" id="MF_01274"/>
    </source>
</evidence>
<dbReference type="Pfam" id="PF03309">
    <property type="entry name" value="Pan_kinase"/>
    <property type="match status" value="1"/>
</dbReference>
<keyword evidence="16" id="KW-0479">Metal-binding</keyword>
<evidence type="ECO:0000256" key="10">
    <source>
        <dbReference type="ARBA" id="ARBA00022777"/>
    </source>
</evidence>
<dbReference type="InterPro" id="IPR004619">
    <property type="entry name" value="Type_III_PanK"/>
</dbReference>
<dbReference type="InterPro" id="IPR043129">
    <property type="entry name" value="ATPase_NBD"/>
</dbReference>
<evidence type="ECO:0000256" key="8">
    <source>
        <dbReference type="ARBA" id="ARBA00022679"/>
    </source>
</evidence>
<evidence type="ECO:0000256" key="6">
    <source>
        <dbReference type="ARBA" id="ARBA00012102"/>
    </source>
</evidence>
<dbReference type="PANTHER" id="PTHR34265:SF1">
    <property type="entry name" value="TYPE III PANTOTHENATE KINASE"/>
    <property type="match status" value="1"/>
</dbReference>
<evidence type="ECO:0000256" key="4">
    <source>
        <dbReference type="ARBA" id="ARBA00005225"/>
    </source>
</evidence>
<comment type="subunit">
    <text evidence="5 16">Homodimer.</text>
</comment>
<dbReference type="EC" id="2.7.1.33" evidence="6 16"/>
<feature type="active site" description="Proton acceptor" evidence="16">
    <location>
        <position position="109"/>
    </location>
</feature>
<feature type="binding site" evidence="16">
    <location>
        <begin position="6"/>
        <end position="13"/>
    </location>
    <ligand>
        <name>ATP</name>
        <dbReference type="ChEBI" id="CHEBI:30616"/>
    </ligand>
</feature>
<dbReference type="SUPFAM" id="SSF53067">
    <property type="entry name" value="Actin-like ATPase domain"/>
    <property type="match status" value="2"/>
</dbReference>
<comment type="pathway">
    <text evidence="4 16">Cofactor biosynthesis; coenzyme A biosynthesis; CoA from (R)-pantothenate: step 1/5.</text>
</comment>
<reference evidence="17 18" key="1">
    <citation type="submission" date="2024-04" db="EMBL/GenBank/DDBJ databases">
        <title>Defined microbial consortia suppress multidrug-resistant proinflammatory Enterobacteriaceae via ecological control.</title>
        <authorList>
            <person name="Furuichi M."/>
            <person name="Kawaguchi T."/>
            <person name="Pust M."/>
            <person name="Yasuma K."/>
            <person name="Plichta D."/>
            <person name="Hasegawa N."/>
            <person name="Ohya T."/>
            <person name="Bhattarai S."/>
            <person name="Sasajima S."/>
            <person name="Aoto Y."/>
            <person name="Tuganbaev T."/>
            <person name="Yaginuma M."/>
            <person name="Ueda M."/>
            <person name="Okahashi N."/>
            <person name="Amafuji K."/>
            <person name="Kiridooshi Y."/>
            <person name="Sugita K."/>
            <person name="Strazar M."/>
            <person name="Skelly A."/>
            <person name="Suda W."/>
            <person name="Hattori M."/>
            <person name="Nakamoto N."/>
            <person name="Caballero S."/>
            <person name="Norman J."/>
            <person name="Olle B."/>
            <person name="Tanoue T."/>
            <person name="Arita M."/>
            <person name="Bucci V."/>
            <person name="Atarashi K."/>
            <person name="Xavier R."/>
            <person name="Honda K."/>
        </authorList>
    </citation>
    <scope>NUCLEOTIDE SEQUENCE [LARGE SCALE GENOMIC DNA]</scope>
    <source>
        <strain evidence="18">f13</strain>
    </source>
</reference>
<evidence type="ECO:0000256" key="12">
    <source>
        <dbReference type="ARBA" id="ARBA00022958"/>
    </source>
</evidence>
<dbReference type="HAMAP" id="MF_01274">
    <property type="entry name" value="Pantothen_kinase_3"/>
    <property type="match status" value="1"/>
</dbReference>
<comment type="catalytic activity">
    <reaction evidence="1 16">
        <text>(R)-pantothenate + ATP = (R)-4'-phosphopantothenate + ADP + H(+)</text>
        <dbReference type="Rhea" id="RHEA:16373"/>
        <dbReference type="ChEBI" id="CHEBI:10986"/>
        <dbReference type="ChEBI" id="CHEBI:15378"/>
        <dbReference type="ChEBI" id="CHEBI:29032"/>
        <dbReference type="ChEBI" id="CHEBI:30616"/>
        <dbReference type="ChEBI" id="CHEBI:456216"/>
        <dbReference type="EC" id="2.7.1.33"/>
    </reaction>
</comment>
<dbReference type="GO" id="GO:0016301">
    <property type="term" value="F:kinase activity"/>
    <property type="evidence" value="ECO:0007669"/>
    <property type="project" value="UniProtKB-KW"/>
</dbReference>
<dbReference type="EMBL" id="BAABXL010000001">
    <property type="protein sequence ID" value="GAA6269060.1"/>
    <property type="molecule type" value="Genomic_DNA"/>
</dbReference>
<evidence type="ECO:0000256" key="1">
    <source>
        <dbReference type="ARBA" id="ARBA00001206"/>
    </source>
</evidence>
<keyword evidence="18" id="KW-1185">Reference proteome</keyword>
<accession>A0ABQ0AYF3</accession>
<keyword evidence="12 16" id="KW-0630">Potassium</keyword>
<feature type="binding site" evidence="16">
    <location>
        <position position="184"/>
    </location>
    <ligand>
        <name>substrate</name>
    </ligand>
</feature>
<evidence type="ECO:0000256" key="11">
    <source>
        <dbReference type="ARBA" id="ARBA00022840"/>
    </source>
</evidence>
<evidence type="ECO:0000256" key="15">
    <source>
        <dbReference type="ARBA" id="ARBA00040883"/>
    </source>
</evidence>
<comment type="caution">
    <text evidence="17">The sequence shown here is derived from an EMBL/GenBank/DDBJ whole genome shotgun (WGS) entry which is preliminary data.</text>
</comment>
<dbReference type="PANTHER" id="PTHR34265">
    <property type="entry name" value="TYPE III PANTOTHENATE KINASE"/>
    <property type="match status" value="1"/>
</dbReference>
<comment type="subcellular location">
    <subcellularLocation>
        <location evidence="3 16">Cytoplasm</location>
    </subcellularLocation>
</comment>
<keyword evidence="9 16" id="KW-0547">Nucleotide-binding</keyword>
<feature type="binding site" evidence="16">
    <location>
        <position position="132"/>
    </location>
    <ligand>
        <name>ATP</name>
        <dbReference type="ChEBI" id="CHEBI:30616"/>
    </ligand>
</feature>
<organism evidence="17 18">
    <name type="scientific">Enterocloster alcoholdehydrogenati</name>
    <dbReference type="NCBI Taxonomy" id="2547410"/>
    <lineage>
        <taxon>Bacteria</taxon>
        <taxon>Bacillati</taxon>
        <taxon>Bacillota</taxon>
        <taxon>Clostridia</taxon>
        <taxon>Lachnospirales</taxon>
        <taxon>Lachnospiraceae</taxon>
        <taxon>Enterocloster</taxon>
    </lineage>
</organism>
<evidence type="ECO:0000256" key="14">
    <source>
        <dbReference type="ARBA" id="ARBA00038036"/>
    </source>
</evidence>
<dbReference type="Proteomes" id="UP001600894">
    <property type="component" value="Unassembled WGS sequence"/>
</dbReference>
<protein>
    <recommendedName>
        <fullName evidence="15 16">Type III pantothenate kinase</fullName>
        <ecNumber evidence="6 16">2.7.1.33</ecNumber>
    </recommendedName>
    <alternativeName>
        <fullName evidence="16">PanK-III</fullName>
    </alternativeName>
    <alternativeName>
        <fullName evidence="16">Pantothenic acid kinase</fullName>
    </alternativeName>
</protein>
<keyword evidence="8 16" id="KW-0808">Transferase</keyword>
<name>A0ABQ0AYF3_9FIRM</name>
<keyword evidence="10 16" id="KW-0418">Kinase</keyword>
<keyword evidence="13 16" id="KW-0173">Coenzyme A biosynthesis</keyword>
<proteinExistence type="inferred from homology"/>
<evidence type="ECO:0000256" key="9">
    <source>
        <dbReference type="ARBA" id="ARBA00022741"/>
    </source>
</evidence>
<evidence type="ECO:0000256" key="7">
    <source>
        <dbReference type="ARBA" id="ARBA00022490"/>
    </source>
</evidence>
<feature type="binding site" evidence="16">
    <location>
        <position position="129"/>
    </location>
    <ligand>
        <name>K(+)</name>
        <dbReference type="ChEBI" id="CHEBI:29103"/>
    </ligand>
</feature>
<dbReference type="NCBIfam" id="NF009855">
    <property type="entry name" value="PRK13321.1"/>
    <property type="match status" value="1"/>
</dbReference>
<evidence type="ECO:0000256" key="2">
    <source>
        <dbReference type="ARBA" id="ARBA00001958"/>
    </source>
</evidence>
<keyword evidence="7 16" id="KW-0963">Cytoplasm</keyword>
<dbReference type="CDD" id="cd24015">
    <property type="entry name" value="ASKHA_NBD_PanK-III"/>
    <property type="match status" value="1"/>
</dbReference>
<sequence length="255" mass="27538">MILAIDMGNTNTVIGGIDEEKTYFIERVTTDQNRTDTEYAVAIKNVLEMHQIHSDSIEGAILSSVVPPLNSTILRAVEKAVGVSPLLVGPGIKTGVNILMDNPKTVGSDMIVDVVAASHEHPLPLVVIDMGTATTLSVADKHGNYIGGVILPGLRVSLNSLSGKTAQLPYISLEVPDKVIGKNTIDCMRAGIIFSNVDMIDGILDRMEKELKETPTVIATGGLARFITPLCRHRIIYDDALLLKGLLILYRKNTQ</sequence>
<evidence type="ECO:0000256" key="3">
    <source>
        <dbReference type="ARBA" id="ARBA00004496"/>
    </source>
</evidence>
<dbReference type="NCBIfam" id="TIGR00671">
    <property type="entry name" value="baf"/>
    <property type="match status" value="1"/>
</dbReference>
<comment type="cofactor">
    <cofactor evidence="2">
        <name>K(+)</name>
        <dbReference type="ChEBI" id="CHEBI:29103"/>
    </cofactor>
</comment>
<comment type="similarity">
    <text evidence="14 16">Belongs to the type III pantothenate kinase family.</text>
</comment>
<gene>
    <name evidence="16" type="primary">coaX</name>
    <name evidence="17" type="ORF">F130042H8_21200</name>
</gene>
<evidence type="ECO:0000313" key="18">
    <source>
        <dbReference type="Proteomes" id="UP001600894"/>
    </source>
</evidence>
<evidence type="ECO:0000313" key="17">
    <source>
        <dbReference type="EMBL" id="GAA6269060.1"/>
    </source>
</evidence>
<comment type="cofactor">
    <cofactor evidence="16">
        <name>NH4(+)</name>
        <dbReference type="ChEBI" id="CHEBI:28938"/>
    </cofactor>
    <cofactor evidence="16">
        <name>K(+)</name>
        <dbReference type="ChEBI" id="CHEBI:29103"/>
    </cofactor>
    <text evidence="16">A monovalent cation. Ammonium or potassium.</text>
</comment>
<comment type="caution">
    <text evidence="16">Lacks conserved residue(s) required for the propagation of feature annotation.</text>
</comment>
<dbReference type="RefSeq" id="WP_176253988.1">
    <property type="nucleotide sequence ID" value="NZ_BAABXL010000001.1"/>
</dbReference>
<evidence type="ECO:0000256" key="13">
    <source>
        <dbReference type="ARBA" id="ARBA00022993"/>
    </source>
</evidence>
<evidence type="ECO:0000256" key="5">
    <source>
        <dbReference type="ARBA" id="ARBA00011738"/>
    </source>
</evidence>